<keyword evidence="3" id="KW-1185">Reference proteome</keyword>
<reference evidence="2 3" key="1">
    <citation type="journal article" date="2018" name="Gigascience">
        <title>Genomes of trombidid mites reveal novel predicted allergens and laterally-transferred genes associated with secondary metabolism.</title>
        <authorList>
            <person name="Dong X."/>
            <person name="Chaisiri K."/>
            <person name="Xia D."/>
            <person name="Armstrong S.D."/>
            <person name="Fang Y."/>
            <person name="Donnelly M.J."/>
            <person name="Kadowaki T."/>
            <person name="McGarry J.W."/>
            <person name="Darby A.C."/>
            <person name="Makepeace B.L."/>
        </authorList>
    </citation>
    <scope>NUCLEOTIDE SEQUENCE [LARGE SCALE GENOMIC DNA]</scope>
    <source>
        <strain evidence="2">UoL-UT</strain>
    </source>
</reference>
<dbReference type="Proteomes" id="UP000288716">
    <property type="component" value="Unassembled WGS sequence"/>
</dbReference>
<dbReference type="SUPFAM" id="SSF54695">
    <property type="entry name" value="POZ domain"/>
    <property type="match status" value="1"/>
</dbReference>
<proteinExistence type="predicted"/>
<name>A0A443RYJ0_9ACAR</name>
<comment type="caution">
    <text evidence="2">The sequence shown here is derived from an EMBL/GenBank/DDBJ whole genome shotgun (WGS) entry which is preliminary data.</text>
</comment>
<gene>
    <name evidence="2" type="ORF">B4U80_14300</name>
</gene>
<evidence type="ECO:0000259" key="1">
    <source>
        <dbReference type="Pfam" id="PF00651"/>
    </source>
</evidence>
<dbReference type="PANTHER" id="PTHR24413">
    <property type="entry name" value="SPECKLE-TYPE POZ PROTEIN"/>
    <property type="match status" value="1"/>
</dbReference>
<dbReference type="Gene3D" id="1.25.40.420">
    <property type="match status" value="1"/>
</dbReference>
<dbReference type="EMBL" id="NCKV01018847">
    <property type="protein sequence ID" value="RWS20255.1"/>
    <property type="molecule type" value="Genomic_DNA"/>
</dbReference>
<evidence type="ECO:0000313" key="3">
    <source>
        <dbReference type="Proteomes" id="UP000288716"/>
    </source>
</evidence>
<dbReference type="InterPro" id="IPR000210">
    <property type="entry name" value="BTB/POZ_dom"/>
</dbReference>
<accession>A0A443RYJ0</accession>
<organism evidence="2 3">
    <name type="scientific">Leptotrombidium deliense</name>
    <dbReference type="NCBI Taxonomy" id="299467"/>
    <lineage>
        <taxon>Eukaryota</taxon>
        <taxon>Metazoa</taxon>
        <taxon>Ecdysozoa</taxon>
        <taxon>Arthropoda</taxon>
        <taxon>Chelicerata</taxon>
        <taxon>Arachnida</taxon>
        <taxon>Acari</taxon>
        <taxon>Acariformes</taxon>
        <taxon>Trombidiformes</taxon>
        <taxon>Prostigmata</taxon>
        <taxon>Anystina</taxon>
        <taxon>Parasitengona</taxon>
        <taxon>Trombiculoidea</taxon>
        <taxon>Trombiculidae</taxon>
        <taxon>Leptotrombidium</taxon>
    </lineage>
</organism>
<sequence>MSHDTNEKATESLIIDDFDWKVVDAMVRFIYTDKVDDIVLTEYATEIIMIADKYDLPLLRRIAEEYVASKLLNCETAIQYYDIADRCNCEKLKLKILEFIMNNSKKICSTNEWEKMINTGSNFYRDAFFMMINKR</sequence>
<dbReference type="AlphaFoldDB" id="A0A443RYJ0"/>
<dbReference type="OrthoDB" id="6481379at2759"/>
<dbReference type="Gene3D" id="3.30.710.10">
    <property type="entry name" value="Potassium Channel Kv1.1, Chain A"/>
    <property type="match status" value="1"/>
</dbReference>
<feature type="domain" description="BTB" evidence="1">
    <location>
        <begin position="4"/>
        <end position="69"/>
    </location>
</feature>
<evidence type="ECO:0000313" key="2">
    <source>
        <dbReference type="EMBL" id="RWS20255.1"/>
    </source>
</evidence>
<dbReference type="VEuPathDB" id="VectorBase:LDEU011785"/>
<dbReference type="InterPro" id="IPR011333">
    <property type="entry name" value="SKP1/BTB/POZ_sf"/>
</dbReference>
<protein>
    <submittedName>
        <fullName evidence="2">TD and POZ domain containing-like protein</fullName>
    </submittedName>
</protein>
<dbReference type="STRING" id="299467.A0A443RYJ0"/>
<dbReference type="Pfam" id="PF00651">
    <property type="entry name" value="BTB"/>
    <property type="match status" value="1"/>
</dbReference>